<evidence type="ECO:0000256" key="1">
    <source>
        <dbReference type="SAM" id="MobiDB-lite"/>
    </source>
</evidence>
<dbReference type="AlphaFoldDB" id="L1LC23"/>
<keyword evidence="3" id="KW-1185">Reference proteome</keyword>
<dbReference type="Proteomes" id="UP000031512">
    <property type="component" value="Unassembled WGS sequence"/>
</dbReference>
<proteinExistence type="predicted"/>
<gene>
    <name evidence="2" type="ORF">BEWA_013440</name>
</gene>
<evidence type="ECO:0000313" key="2">
    <source>
        <dbReference type="EMBL" id="EKX72785.1"/>
    </source>
</evidence>
<dbReference type="VEuPathDB" id="PiroplasmaDB:BEWA_013440"/>
<protein>
    <recommendedName>
        <fullName evidence="4">Signal peptide containing protein</fullName>
    </recommendedName>
</protein>
<comment type="caution">
    <text evidence="2">The sequence shown here is derived from an EMBL/GenBank/DDBJ whole genome shotgun (WGS) entry which is preliminary data.</text>
</comment>
<feature type="region of interest" description="Disordered" evidence="1">
    <location>
        <begin position="1"/>
        <end position="106"/>
    </location>
</feature>
<feature type="compositionally biased region" description="Basic and acidic residues" evidence="1">
    <location>
        <begin position="70"/>
        <end position="83"/>
    </location>
</feature>
<sequence>MLYRYHDDIKWQDGKEEDHKKNLNALKTEAKNHPIAKQQPAQLAPQQAAKPNTQAAPQGPPGQTQAKPVESPEKESTESKELSQDATTPVPQSSEHVNTTLDISKREDTNVGTHYYHSTYEGPVHDFKLKSATVTKVVDAGVVIWEAPKGTNHKCTWAQITVKNGKETLRLEIQTGKEEQLWFRKRDGKWRKLVLGSSPQKSPNPTSKSHTN</sequence>
<accession>L1LC23</accession>
<name>L1LC23_THEEQ</name>
<reference evidence="2 3" key="1">
    <citation type="journal article" date="2012" name="BMC Genomics">
        <title>Comparative genomic analysis and phylogenetic position of Theileria equi.</title>
        <authorList>
            <person name="Kappmeyer L.S."/>
            <person name="Thiagarajan M."/>
            <person name="Herndon D.R."/>
            <person name="Ramsay J.D."/>
            <person name="Caler E."/>
            <person name="Djikeng A."/>
            <person name="Gillespie J.J."/>
            <person name="Lau A.O."/>
            <person name="Roalson E.H."/>
            <person name="Silva J.C."/>
            <person name="Silva M.G."/>
            <person name="Suarez C.E."/>
            <person name="Ueti M.W."/>
            <person name="Nene V.M."/>
            <person name="Mealey R.H."/>
            <person name="Knowles D.P."/>
            <person name="Brayton K.A."/>
        </authorList>
    </citation>
    <scope>NUCLEOTIDE SEQUENCE [LARGE SCALE GENOMIC DNA]</scope>
    <source>
        <strain evidence="2 3">WA</strain>
    </source>
</reference>
<feature type="compositionally biased region" description="Polar residues" evidence="1">
    <location>
        <begin position="84"/>
        <end position="102"/>
    </location>
</feature>
<dbReference type="EMBL" id="ACOU01000004">
    <property type="protein sequence ID" value="EKX72785.1"/>
    <property type="molecule type" value="Genomic_DNA"/>
</dbReference>
<organism evidence="2 3">
    <name type="scientific">Theileria equi strain WA</name>
    <dbReference type="NCBI Taxonomy" id="1537102"/>
    <lineage>
        <taxon>Eukaryota</taxon>
        <taxon>Sar</taxon>
        <taxon>Alveolata</taxon>
        <taxon>Apicomplexa</taxon>
        <taxon>Aconoidasida</taxon>
        <taxon>Piroplasmida</taxon>
        <taxon>Theileriidae</taxon>
        <taxon>Theileria</taxon>
    </lineage>
</organism>
<dbReference type="GeneID" id="15804420"/>
<dbReference type="KEGG" id="beq:BEWA_013440"/>
<dbReference type="RefSeq" id="XP_004832237.1">
    <property type="nucleotide sequence ID" value="XM_004832180.1"/>
</dbReference>
<evidence type="ECO:0000313" key="3">
    <source>
        <dbReference type="Proteomes" id="UP000031512"/>
    </source>
</evidence>
<evidence type="ECO:0008006" key="4">
    <source>
        <dbReference type="Google" id="ProtNLM"/>
    </source>
</evidence>
<feature type="compositionally biased region" description="Low complexity" evidence="1">
    <location>
        <begin position="36"/>
        <end position="69"/>
    </location>
</feature>
<feature type="compositionally biased region" description="Basic and acidic residues" evidence="1">
    <location>
        <begin position="1"/>
        <end position="21"/>
    </location>
</feature>